<feature type="transmembrane region" description="Helical" evidence="1">
    <location>
        <begin position="7"/>
        <end position="25"/>
    </location>
</feature>
<sequence>MRYRYNNTTLILNLALAVLWSYYGISRFVDTEGKAWTDYLFLIIGILYIGIFLVQYFGKYFEITDEKITLTGPFSKTVYIKDLVEMKYYAGDFTFKTREKTLKISKDQMNKSDVPQFEKQFEKIKDTLQFNLKS</sequence>
<evidence type="ECO:0000313" key="2">
    <source>
        <dbReference type="EMBL" id="SNV51383.1"/>
    </source>
</evidence>
<proteinExistence type="predicted"/>
<dbReference type="KEGG" id="ctak:4412677_02692"/>
<dbReference type="Proteomes" id="UP000215196">
    <property type="component" value="Chromosome 1"/>
</dbReference>
<reference evidence="2 3" key="1">
    <citation type="submission" date="2017-06" db="EMBL/GenBank/DDBJ databases">
        <authorList>
            <consortium name="Pathogen Informatics"/>
        </authorList>
    </citation>
    <scope>NUCLEOTIDE SEQUENCE [LARGE SCALE GENOMIC DNA]</scope>
    <source>
        <strain evidence="2 3">NCTC13490</strain>
    </source>
</reference>
<name>A0A239XZ72_9FLAO</name>
<organism evidence="2 3">
    <name type="scientific">Chryseobacterium taklimakanense</name>
    <dbReference type="NCBI Taxonomy" id="536441"/>
    <lineage>
        <taxon>Bacteria</taxon>
        <taxon>Pseudomonadati</taxon>
        <taxon>Bacteroidota</taxon>
        <taxon>Flavobacteriia</taxon>
        <taxon>Flavobacteriales</taxon>
        <taxon>Weeksellaceae</taxon>
        <taxon>Chryseobacterium group</taxon>
        <taxon>Chryseobacterium</taxon>
    </lineage>
</organism>
<gene>
    <name evidence="2" type="ORF">SAMEA4412677_02692</name>
</gene>
<accession>A0A239XZ72</accession>
<keyword evidence="3" id="KW-1185">Reference proteome</keyword>
<keyword evidence="1" id="KW-1133">Transmembrane helix</keyword>
<keyword evidence="1" id="KW-0812">Transmembrane</keyword>
<evidence type="ECO:0008006" key="4">
    <source>
        <dbReference type="Google" id="ProtNLM"/>
    </source>
</evidence>
<keyword evidence="1" id="KW-0472">Membrane</keyword>
<evidence type="ECO:0000256" key="1">
    <source>
        <dbReference type="SAM" id="Phobius"/>
    </source>
</evidence>
<dbReference type="RefSeq" id="WP_095074080.1">
    <property type="nucleotide sequence ID" value="NZ_LT906465.1"/>
</dbReference>
<evidence type="ECO:0000313" key="3">
    <source>
        <dbReference type="Proteomes" id="UP000215196"/>
    </source>
</evidence>
<dbReference type="AlphaFoldDB" id="A0A239XZ72"/>
<dbReference type="EMBL" id="LT906465">
    <property type="protein sequence ID" value="SNV51383.1"/>
    <property type="molecule type" value="Genomic_DNA"/>
</dbReference>
<feature type="transmembrane region" description="Helical" evidence="1">
    <location>
        <begin position="37"/>
        <end position="57"/>
    </location>
</feature>
<protein>
    <recommendedName>
        <fullName evidence="4">PH domain-containing protein</fullName>
    </recommendedName>
</protein>